<organism evidence="1">
    <name type="scientific">hydrothermal vent metagenome</name>
    <dbReference type="NCBI Taxonomy" id="652676"/>
    <lineage>
        <taxon>unclassified sequences</taxon>
        <taxon>metagenomes</taxon>
        <taxon>ecological metagenomes</taxon>
    </lineage>
</organism>
<sequence length="309" mass="36432">MKKDLARRMRYGGFSYPLGVFPEEGFNQRVGYDSKYLKEDECFYYQVALPHERLMNSLISLFDVLPGKVYLVLKMHSGDYYQDFDTYISEEIIDRKELVEWIEQWKDVALDDGFFGIGMFVENGVEEVFLDEHKTIHVYHSDPDLMEKTLDELNIEFVMGLDFFWDGAHYHESLPLDDGIYENDYLNAFECLADRYELYLDEDDEENTDDEGSPFGINCWKVDIRGYSQEGMDILKHEGFYTTLYLNACSRQEVVDIVDEYMGEKNERVDLFLRMARVPSELLTSTMMNKNFDPMDPCVWFESKRVAIN</sequence>
<dbReference type="AlphaFoldDB" id="A0A3B1CC92"/>
<dbReference type="EMBL" id="UOGE01000110">
    <property type="protein sequence ID" value="VAX25812.1"/>
    <property type="molecule type" value="Genomic_DNA"/>
</dbReference>
<reference evidence="1" key="1">
    <citation type="submission" date="2018-06" db="EMBL/GenBank/DDBJ databases">
        <authorList>
            <person name="Zhirakovskaya E."/>
        </authorList>
    </citation>
    <scope>NUCLEOTIDE SEQUENCE</scope>
</reference>
<name>A0A3B1CC92_9ZZZZ</name>
<accession>A0A3B1CC92</accession>
<protein>
    <submittedName>
        <fullName evidence="1">Uncharacterized protein</fullName>
    </submittedName>
</protein>
<gene>
    <name evidence="1" type="ORF">MNBD_NITROSPINAE02-1832</name>
</gene>
<evidence type="ECO:0000313" key="1">
    <source>
        <dbReference type="EMBL" id="VAX25812.1"/>
    </source>
</evidence>
<proteinExistence type="predicted"/>